<proteinExistence type="predicted"/>
<comment type="caution">
    <text evidence="5">The sequence shown here is derived from an EMBL/GenBank/DDBJ whole genome shotgun (WGS) entry which is preliminary data.</text>
</comment>
<dbReference type="Pfam" id="PF11611">
    <property type="entry name" value="DUF4352"/>
    <property type="match status" value="1"/>
</dbReference>
<name>A0ABW7TEI4_9NOCA</name>
<dbReference type="InterPro" id="IPR029050">
    <property type="entry name" value="Immunoprotect_excell_Ig-like"/>
</dbReference>
<dbReference type="InterPro" id="IPR029051">
    <property type="entry name" value="DUF4352"/>
</dbReference>
<keyword evidence="6" id="KW-1185">Reference proteome</keyword>
<evidence type="ECO:0000313" key="5">
    <source>
        <dbReference type="EMBL" id="MFI1459432.1"/>
    </source>
</evidence>
<feature type="region of interest" description="Disordered" evidence="2">
    <location>
        <begin position="61"/>
        <end position="91"/>
    </location>
</feature>
<dbReference type="GeneID" id="93506318"/>
<organism evidence="5 6">
    <name type="scientific">Nocardia carnea</name>
    <dbReference type="NCBI Taxonomy" id="37328"/>
    <lineage>
        <taxon>Bacteria</taxon>
        <taxon>Bacillati</taxon>
        <taxon>Actinomycetota</taxon>
        <taxon>Actinomycetes</taxon>
        <taxon>Mycobacteriales</taxon>
        <taxon>Nocardiaceae</taxon>
        <taxon>Nocardia</taxon>
    </lineage>
</organism>
<dbReference type="Proteomes" id="UP001611263">
    <property type="component" value="Unassembled WGS sequence"/>
</dbReference>
<dbReference type="EMBL" id="JBIRUQ010000001">
    <property type="protein sequence ID" value="MFI1459432.1"/>
    <property type="molecule type" value="Genomic_DNA"/>
</dbReference>
<feature type="transmembrane region" description="Helical" evidence="3">
    <location>
        <begin position="32"/>
        <end position="54"/>
    </location>
</feature>
<protein>
    <submittedName>
        <fullName evidence="5">DUF4352 domain-containing protein</fullName>
    </submittedName>
</protein>
<reference evidence="5 6" key="1">
    <citation type="submission" date="2024-10" db="EMBL/GenBank/DDBJ databases">
        <title>The Natural Products Discovery Center: Release of the First 8490 Sequenced Strains for Exploring Actinobacteria Biosynthetic Diversity.</title>
        <authorList>
            <person name="Kalkreuter E."/>
            <person name="Kautsar S.A."/>
            <person name="Yang D."/>
            <person name="Bader C.D."/>
            <person name="Teijaro C.N."/>
            <person name="Fluegel L."/>
            <person name="Davis C.M."/>
            <person name="Simpson J.R."/>
            <person name="Lauterbach L."/>
            <person name="Steele A.D."/>
            <person name="Gui C."/>
            <person name="Meng S."/>
            <person name="Li G."/>
            <person name="Viehrig K."/>
            <person name="Ye F."/>
            <person name="Su P."/>
            <person name="Kiefer A.F."/>
            <person name="Nichols A."/>
            <person name="Cepeda A.J."/>
            <person name="Yan W."/>
            <person name="Fan B."/>
            <person name="Jiang Y."/>
            <person name="Adhikari A."/>
            <person name="Zheng C.-J."/>
            <person name="Schuster L."/>
            <person name="Cowan T.M."/>
            <person name="Smanski M.J."/>
            <person name="Chevrette M.G."/>
            <person name="De Carvalho L.P.S."/>
            <person name="Shen B."/>
        </authorList>
    </citation>
    <scope>NUCLEOTIDE SEQUENCE [LARGE SCALE GENOMIC DNA]</scope>
    <source>
        <strain evidence="5 6">NPDC020568</strain>
    </source>
</reference>
<keyword evidence="3" id="KW-0472">Membrane</keyword>
<evidence type="ECO:0000259" key="4">
    <source>
        <dbReference type="Pfam" id="PF11611"/>
    </source>
</evidence>
<feature type="region of interest" description="Disordered" evidence="2">
    <location>
        <begin position="1"/>
        <end position="22"/>
    </location>
</feature>
<sequence length="217" mass="22934">MTNPPYPPPPQYPYGSPYPPPQPPKKKAKWPLLFLVGALAFCGLAGCIALVNGFDNAVEESTSSSVAPGQPTEAAVEGGGQPEADQAPAGEAVRDGKFEFVVTKVDQGLTVAGTNPYMQTEAQGQYVLVYTTVTNTGDQPQSYFGENQKLIDVQGREFTNDTMAEMNVNDSGVMMADINPGNSLDVVIAFDIPADAQPAAIEFHDSMFSGGAKVALQ</sequence>
<keyword evidence="3" id="KW-1133">Transmembrane helix</keyword>
<evidence type="ECO:0000256" key="2">
    <source>
        <dbReference type="SAM" id="MobiDB-lite"/>
    </source>
</evidence>
<evidence type="ECO:0000256" key="3">
    <source>
        <dbReference type="SAM" id="Phobius"/>
    </source>
</evidence>
<accession>A0ABW7TEI4</accession>
<evidence type="ECO:0000313" key="6">
    <source>
        <dbReference type="Proteomes" id="UP001611263"/>
    </source>
</evidence>
<keyword evidence="3" id="KW-0812">Transmembrane</keyword>
<feature type="domain" description="DUF4352" evidence="4">
    <location>
        <begin position="89"/>
        <end position="212"/>
    </location>
</feature>
<dbReference type="Gene3D" id="2.60.40.1240">
    <property type="match status" value="1"/>
</dbReference>
<gene>
    <name evidence="5" type="ORF">ACH4WX_01775</name>
</gene>
<keyword evidence="1" id="KW-0732">Signal</keyword>
<evidence type="ECO:0000256" key="1">
    <source>
        <dbReference type="ARBA" id="ARBA00022729"/>
    </source>
</evidence>
<dbReference type="RefSeq" id="WP_033241307.1">
    <property type="nucleotide sequence ID" value="NZ_JBIRUQ010000001.1"/>
</dbReference>